<dbReference type="OrthoDB" id="2414282at2"/>
<gene>
    <name evidence="1" type="ORF">DV961_10490</name>
</gene>
<evidence type="ECO:0000313" key="1">
    <source>
        <dbReference type="EMBL" id="REA80644.1"/>
    </source>
</evidence>
<accession>A0A3D8YL14</accession>
<dbReference type="Proteomes" id="UP000256409">
    <property type="component" value="Unassembled WGS sequence"/>
</dbReference>
<dbReference type="AlphaFoldDB" id="A0A3D8YL14"/>
<sequence length="131" mass="15375">MKIKVKKEINLHQLIRWAQENNVKGETFTSNYGRNVKFYSDGSFNTMEPIYHWDTFTVKAEEEITERTVIPLLLEVYEFEGELVFLPQKRSTIESLLKQSDREENITTKILYLINDDGTLTLIWKDGELVG</sequence>
<evidence type="ECO:0000313" key="2">
    <source>
        <dbReference type="Proteomes" id="UP000256409"/>
    </source>
</evidence>
<protein>
    <recommendedName>
        <fullName evidence="3">Phage PVL protein</fullName>
    </recommendedName>
</protein>
<evidence type="ECO:0008006" key="3">
    <source>
        <dbReference type="Google" id="ProtNLM"/>
    </source>
</evidence>
<reference evidence="2" key="1">
    <citation type="journal article" date="2018" name="Vet. Microbiol.">
        <title>Molecular epidemiology of methicillin-resistant staphylococci amongst veterinary personnel, personnel-owned pets, patients and the hospital environment of two companion animal veterinary hospitals.</title>
        <authorList>
            <person name="Worthing K.A."/>
            <person name="Brown J."/>
            <person name="Gerber L."/>
            <person name="Abraham S."/>
            <person name="Trott D."/>
            <person name="Norris J.M."/>
        </authorList>
    </citation>
    <scope>NUCLEOTIDE SEQUENCE [LARGE SCALE GENOMIC DNA]</scope>
    <source>
        <strain evidence="2">ST496-2</strain>
    </source>
</reference>
<comment type="caution">
    <text evidence="1">The sequence shown here is derived from an EMBL/GenBank/DDBJ whole genome shotgun (WGS) entry which is preliminary data.</text>
</comment>
<proteinExistence type="predicted"/>
<dbReference type="EMBL" id="QQPC01000072">
    <property type="protein sequence ID" value="REA80644.1"/>
    <property type="molecule type" value="Genomic_DNA"/>
</dbReference>
<name>A0A3D8YL14_STAPS</name>
<organism evidence="1 2">
    <name type="scientific">Staphylococcus pseudintermedius</name>
    <dbReference type="NCBI Taxonomy" id="283734"/>
    <lineage>
        <taxon>Bacteria</taxon>
        <taxon>Bacillati</taxon>
        <taxon>Bacillota</taxon>
        <taxon>Bacilli</taxon>
        <taxon>Bacillales</taxon>
        <taxon>Staphylococcaceae</taxon>
        <taxon>Staphylococcus</taxon>
        <taxon>Staphylococcus intermedius group</taxon>
    </lineage>
</organism>